<dbReference type="Pfam" id="PF01408">
    <property type="entry name" value="GFO_IDH_MocA"/>
    <property type="match status" value="1"/>
</dbReference>
<dbReference type="SUPFAM" id="SSF55347">
    <property type="entry name" value="Glyceraldehyde-3-phosphate dehydrogenase-like, C-terminal domain"/>
    <property type="match status" value="1"/>
</dbReference>
<dbReference type="PANTHER" id="PTHR42840:SF3">
    <property type="entry name" value="BINDING ROSSMANN FOLD OXIDOREDUCTASE, PUTATIVE (AFU_ORTHOLOGUE AFUA_2G10240)-RELATED"/>
    <property type="match status" value="1"/>
</dbReference>
<accession>A0A7X5HXY4</accession>
<dbReference type="Gene3D" id="3.30.360.10">
    <property type="entry name" value="Dihydrodipicolinate Reductase, domain 2"/>
    <property type="match status" value="1"/>
</dbReference>
<organism evidence="5 6">
    <name type="scientific">Anaerotalea alkaliphila</name>
    <dbReference type="NCBI Taxonomy" id="2662126"/>
    <lineage>
        <taxon>Bacteria</taxon>
        <taxon>Bacillati</taxon>
        <taxon>Bacillota</taxon>
        <taxon>Clostridia</taxon>
        <taxon>Eubacteriales</taxon>
        <taxon>Anaerotalea</taxon>
    </lineage>
</organism>
<name>A0A7X5HXY4_9FIRM</name>
<dbReference type="InterPro" id="IPR030827">
    <property type="entry name" value="Myo_inos_IolG"/>
</dbReference>
<dbReference type="AlphaFoldDB" id="A0A7X5HXY4"/>
<dbReference type="Pfam" id="PF22725">
    <property type="entry name" value="GFO_IDH_MocA_C3"/>
    <property type="match status" value="1"/>
</dbReference>
<sequence>MKKTTIGVIGAGAVGRVHIKNIMRMPQVRLKYVADPMPEFYNAWAKEMDFPLAVEDYKVIMEDPEVEAVIICAPAALHGDLIIEAAEKGKHVFCEKPFDYDISKIKKAMEVVEKTGIKLQLGFNRRFDKNFAKAHEYLKTGALGDVHVIKITSRDPKAPAMGYFTAPGGEHCSIYTDTTIHDFDMARFLNNSEVVEVFASGSKLINKDKPEITRVDTIVCTLKFEDGSLCVIDNSWQAVYGYDQRAEVFGTKGAVTVENDVFSQATLHTVEGIIGEKPLVTIEDRYGNAYGAEVEAFIKAVQEDTPVLVDGRDGLMSMLIAKAALLSDQENRIVKISELM</sequence>
<keyword evidence="2 5" id="KW-0560">Oxidoreductase</keyword>
<dbReference type="GO" id="GO:0000166">
    <property type="term" value="F:nucleotide binding"/>
    <property type="evidence" value="ECO:0007669"/>
    <property type="project" value="InterPro"/>
</dbReference>
<dbReference type="EC" id="1.1.1.18" evidence="5"/>
<evidence type="ECO:0000313" key="5">
    <source>
        <dbReference type="EMBL" id="NDL68561.1"/>
    </source>
</evidence>
<keyword evidence="6" id="KW-1185">Reference proteome</keyword>
<comment type="similarity">
    <text evidence="1">Belongs to the Gfo/Idh/MocA family.</text>
</comment>
<evidence type="ECO:0000256" key="2">
    <source>
        <dbReference type="ARBA" id="ARBA00023002"/>
    </source>
</evidence>
<dbReference type="InterPro" id="IPR000683">
    <property type="entry name" value="Gfo/Idh/MocA-like_OxRdtase_N"/>
</dbReference>
<feature type="domain" description="GFO/IDH/MocA-like oxidoreductase" evidence="4">
    <location>
        <begin position="131"/>
        <end position="255"/>
    </location>
</feature>
<dbReference type="EMBL" id="JAAEEH010000045">
    <property type="protein sequence ID" value="NDL68561.1"/>
    <property type="molecule type" value="Genomic_DNA"/>
</dbReference>
<dbReference type="InterPro" id="IPR055170">
    <property type="entry name" value="GFO_IDH_MocA-like_dom"/>
</dbReference>
<feature type="domain" description="Gfo/Idh/MocA-like oxidoreductase N-terminal" evidence="3">
    <location>
        <begin position="6"/>
        <end position="123"/>
    </location>
</feature>
<dbReference type="NCBIfam" id="TIGR04380">
    <property type="entry name" value="myo_inos_iolG"/>
    <property type="match status" value="1"/>
</dbReference>
<evidence type="ECO:0000259" key="4">
    <source>
        <dbReference type="Pfam" id="PF22725"/>
    </source>
</evidence>
<reference evidence="5 6" key="1">
    <citation type="submission" date="2020-01" db="EMBL/GenBank/DDBJ databases">
        <title>Anaeroalcalibacter tamaniensis gen. nov., sp. nov., moderately halophilic strictly anaerobic fermenter bacterium from mud volcano of Taman peninsula.</title>
        <authorList>
            <person name="Frolova A."/>
            <person name="Merkel A.Y."/>
            <person name="Slobodkin A.I."/>
        </authorList>
    </citation>
    <scope>NUCLEOTIDE SEQUENCE [LARGE SCALE GENOMIC DNA]</scope>
    <source>
        <strain evidence="5 6">F-3ap</strain>
    </source>
</reference>
<dbReference type="RefSeq" id="WP_162371283.1">
    <property type="nucleotide sequence ID" value="NZ_JAAEEH010000045.1"/>
</dbReference>
<dbReference type="GO" id="GO:0050112">
    <property type="term" value="F:inositol 2-dehydrogenase (NAD+) activity"/>
    <property type="evidence" value="ECO:0007669"/>
    <property type="project" value="UniProtKB-EC"/>
</dbReference>
<dbReference type="InterPro" id="IPR036291">
    <property type="entry name" value="NAD(P)-bd_dom_sf"/>
</dbReference>
<dbReference type="SUPFAM" id="SSF51735">
    <property type="entry name" value="NAD(P)-binding Rossmann-fold domains"/>
    <property type="match status" value="1"/>
</dbReference>
<gene>
    <name evidence="5" type="primary">iolG</name>
    <name evidence="5" type="ORF">GXN74_12520</name>
</gene>
<evidence type="ECO:0000256" key="1">
    <source>
        <dbReference type="ARBA" id="ARBA00010928"/>
    </source>
</evidence>
<evidence type="ECO:0000259" key="3">
    <source>
        <dbReference type="Pfam" id="PF01408"/>
    </source>
</evidence>
<dbReference type="Gene3D" id="3.40.50.720">
    <property type="entry name" value="NAD(P)-binding Rossmann-like Domain"/>
    <property type="match status" value="1"/>
</dbReference>
<proteinExistence type="inferred from homology"/>
<dbReference type="Proteomes" id="UP000461585">
    <property type="component" value="Unassembled WGS sequence"/>
</dbReference>
<protein>
    <submittedName>
        <fullName evidence="5">Inositol 2-dehydrogenase</fullName>
        <ecNumber evidence="5">1.1.1.18</ecNumber>
    </submittedName>
</protein>
<comment type="caution">
    <text evidence="5">The sequence shown here is derived from an EMBL/GenBank/DDBJ whole genome shotgun (WGS) entry which is preliminary data.</text>
</comment>
<evidence type="ECO:0000313" key="6">
    <source>
        <dbReference type="Proteomes" id="UP000461585"/>
    </source>
</evidence>
<dbReference type="PANTHER" id="PTHR42840">
    <property type="entry name" value="NAD(P)-BINDING ROSSMANN-FOLD SUPERFAMILY PROTEIN-RELATED"/>
    <property type="match status" value="1"/>
</dbReference>